<keyword evidence="10" id="KW-1185">Reference proteome</keyword>
<dbReference type="Pfam" id="PF06781">
    <property type="entry name" value="CrgA"/>
    <property type="match status" value="1"/>
</dbReference>
<keyword evidence="1 7" id="KW-1003">Cell membrane</keyword>
<keyword evidence="5 7" id="KW-0472">Membrane</keyword>
<keyword evidence="2 7" id="KW-0132">Cell division</keyword>
<comment type="subcellular location">
    <subcellularLocation>
        <location evidence="7">Cell membrane</location>
        <topology evidence="7">Multi-pass membrane protein</topology>
    </subcellularLocation>
</comment>
<evidence type="ECO:0000256" key="6">
    <source>
        <dbReference type="ARBA" id="ARBA00023306"/>
    </source>
</evidence>
<evidence type="ECO:0000256" key="7">
    <source>
        <dbReference type="HAMAP-Rule" id="MF_00631"/>
    </source>
</evidence>
<dbReference type="HAMAP" id="MF_00631">
    <property type="entry name" value="CrgA"/>
    <property type="match status" value="1"/>
</dbReference>
<evidence type="ECO:0000256" key="2">
    <source>
        <dbReference type="ARBA" id="ARBA00022618"/>
    </source>
</evidence>
<dbReference type="EMBL" id="MWXA01000001">
    <property type="protein sequence ID" value="OZG68708.1"/>
    <property type="molecule type" value="Genomic_DNA"/>
</dbReference>
<evidence type="ECO:0000256" key="5">
    <source>
        <dbReference type="ARBA" id="ARBA00023136"/>
    </source>
</evidence>
<dbReference type="InterPro" id="IPR009619">
    <property type="entry name" value="CrgA"/>
</dbReference>
<proteinExistence type="inferred from homology"/>
<reference evidence="9 10" key="1">
    <citation type="journal article" date="2017" name="BMC Genomics">
        <title>Comparative genomic and phylogenomic analyses of the Bifidobacteriaceae family.</title>
        <authorList>
            <person name="Lugli G.A."/>
            <person name="Milani C."/>
            <person name="Turroni F."/>
            <person name="Duranti S."/>
            <person name="Mancabelli L."/>
            <person name="Mangifesta M."/>
            <person name="Ferrario C."/>
            <person name="Modesto M."/>
            <person name="Mattarelli P."/>
            <person name="Jiri K."/>
            <person name="van Sinderen D."/>
            <person name="Ventura M."/>
        </authorList>
    </citation>
    <scope>NUCLEOTIDE SEQUENCE [LARGE SCALE GENOMIC DNA]</scope>
    <source>
        <strain evidence="9 10">LMG 28769</strain>
    </source>
</reference>
<comment type="function">
    <text evidence="7">Involved in cell division.</text>
</comment>
<dbReference type="GO" id="GO:0005886">
    <property type="term" value="C:plasma membrane"/>
    <property type="evidence" value="ECO:0007669"/>
    <property type="project" value="UniProtKB-SubCell"/>
</dbReference>
<feature type="transmembrane region" description="Helical" evidence="7">
    <location>
        <begin position="124"/>
        <end position="145"/>
    </location>
</feature>
<dbReference type="GeneID" id="98294720"/>
<dbReference type="GO" id="GO:0051301">
    <property type="term" value="P:cell division"/>
    <property type="evidence" value="ECO:0007669"/>
    <property type="project" value="UniProtKB-UniRule"/>
</dbReference>
<protein>
    <recommendedName>
        <fullName evidence="7">Cell division protein CrgA</fullName>
    </recommendedName>
</protein>
<keyword evidence="3 7" id="KW-0812">Transmembrane</keyword>
<name>A0A261GBA2_9BIFI</name>
<comment type="similarity">
    <text evidence="7">Belongs to the CrgA family.</text>
</comment>
<accession>A0A261GBA2</accession>
<feature type="compositionally biased region" description="Basic and acidic residues" evidence="8">
    <location>
        <begin position="32"/>
        <end position="43"/>
    </location>
</feature>
<feature type="compositionally biased region" description="Acidic residues" evidence="8">
    <location>
        <begin position="44"/>
        <end position="72"/>
    </location>
</feature>
<feature type="region of interest" description="Disordered" evidence="8">
    <location>
        <begin position="1"/>
        <end position="76"/>
    </location>
</feature>
<keyword evidence="4 7" id="KW-1133">Transmembrane helix</keyword>
<evidence type="ECO:0000256" key="1">
    <source>
        <dbReference type="ARBA" id="ARBA00022475"/>
    </source>
</evidence>
<evidence type="ECO:0000256" key="8">
    <source>
        <dbReference type="SAM" id="MobiDB-lite"/>
    </source>
</evidence>
<gene>
    <name evidence="7" type="primary">crgA</name>
    <name evidence="9" type="ORF">BAQU_0006</name>
</gene>
<dbReference type="NCBIfam" id="NF002593">
    <property type="entry name" value="PRK02251.1-2"/>
    <property type="match status" value="1"/>
</dbReference>
<feature type="transmembrane region" description="Helical" evidence="7">
    <location>
        <begin position="157"/>
        <end position="176"/>
    </location>
</feature>
<dbReference type="Proteomes" id="UP000216451">
    <property type="component" value="Unassembled WGS sequence"/>
</dbReference>
<dbReference type="RefSeq" id="WP_094692040.1">
    <property type="nucleotide sequence ID" value="NZ_CALENZ010000002.1"/>
</dbReference>
<dbReference type="OrthoDB" id="5189646at2"/>
<evidence type="ECO:0000256" key="4">
    <source>
        <dbReference type="ARBA" id="ARBA00022989"/>
    </source>
</evidence>
<feature type="compositionally biased region" description="Basic and acidic residues" evidence="8">
    <location>
        <begin position="1"/>
        <end position="10"/>
    </location>
</feature>
<evidence type="ECO:0000313" key="10">
    <source>
        <dbReference type="Proteomes" id="UP000216451"/>
    </source>
</evidence>
<evidence type="ECO:0000313" key="9">
    <source>
        <dbReference type="EMBL" id="OZG68708.1"/>
    </source>
</evidence>
<evidence type="ECO:0000256" key="3">
    <source>
        <dbReference type="ARBA" id="ARBA00022692"/>
    </source>
</evidence>
<sequence length="177" mass="19889">MADQELHETDADALDSGQQEPVEEQLTTESQVSEHTESEHDTALDTDDSEDSEDTDATDNNDSTEDTDEDENYGVSMDKVQAVLNQTVDKDALTPQMKRMIQRQEENTKRVEESIKGTKANSSWFVPVMCAFMIIGVIWCVVYYLNSGYPIPSIGAWNLAIGFGLIMIGFFMTMAWR</sequence>
<organism evidence="9 10">
    <name type="scientific">Bifidobacterium aquikefiri</name>
    <dbReference type="NCBI Taxonomy" id="1653207"/>
    <lineage>
        <taxon>Bacteria</taxon>
        <taxon>Bacillati</taxon>
        <taxon>Actinomycetota</taxon>
        <taxon>Actinomycetes</taxon>
        <taxon>Bifidobacteriales</taxon>
        <taxon>Bifidobacteriaceae</taxon>
        <taxon>Bifidobacterium</taxon>
    </lineage>
</organism>
<comment type="caution">
    <text evidence="9">The sequence shown here is derived from an EMBL/GenBank/DDBJ whole genome shotgun (WGS) entry which is preliminary data.</text>
</comment>
<keyword evidence="6 7" id="KW-0131">Cell cycle</keyword>
<dbReference type="AlphaFoldDB" id="A0A261GBA2"/>